<evidence type="ECO:0000313" key="3">
    <source>
        <dbReference type="Proteomes" id="UP000664203"/>
    </source>
</evidence>
<evidence type="ECO:0000256" key="1">
    <source>
        <dbReference type="SAM" id="MobiDB-lite"/>
    </source>
</evidence>
<comment type="caution">
    <text evidence="2">The sequence shown here is derived from an EMBL/GenBank/DDBJ whole genome shotgun (WGS) entry which is preliminary data.</text>
</comment>
<proteinExistence type="predicted"/>
<evidence type="ECO:0000313" key="2">
    <source>
        <dbReference type="EMBL" id="CAF9940680.1"/>
    </source>
</evidence>
<feature type="region of interest" description="Disordered" evidence="1">
    <location>
        <begin position="78"/>
        <end position="110"/>
    </location>
</feature>
<organism evidence="2 3">
    <name type="scientific">Alectoria fallacina</name>
    <dbReference type="NCBI Taxonomy" id="1903189"/>
    <lineage>
        <taxon>Eukaryota</taxon>
        <taxon>Fungi</taxon>
        <taxon>Dikarya</taxon>
        <taxon>Ascomycota</taxon>
        <taxon>Pezizomycotina</taxon>
        <taxon>Lecanoromycetes</taxon>
        <taxon>OSLEUM clade</taxon>
        <taxon>Lecanoromycetidae</taxon>
        <taxon>Lecanorales</taxon>
        <taxon>Lecanorineae</taxon>
        <taxon>Parmeliaceae</taxon>
        <taxon>Alectoria</taxon>
    </lineage>
</organism>
<feature type="region of interest" description="Disordered" evidence="1">
    <location>
        <begin position="32"/>
        <end position="57"/>
    </location>
</feature>
<dbReference type="AlphaFoldDB" id="A0A8H3J4U1"/>
<dbReference type="Proteomes" id="UP000664203">
    <property type="component" value="Unassembled WGS sequence"/>
</dbReference>
<protein>
    <submittedName>
        <fullName evidence="2">Uncharacterized protein</fullName>
    </submittedName>
</protein>
<feature type="compositionally biased region" description="Basic and acidic residues" evidence="1">
    <location>
        <begin position="37"/>
        <end position="57"/>
    </location>
</feature>
<keyword evidence="3" id="KW-1185">Reference proteome</keyword>
<gene>
    <name evidence="2" type="ORF">ALECFALPRED_008792</name>
</gene>
<sequence length="110" mass="12425">MSEEEYAASHVVGSDSEATFRRLDEKIENEIPGDVINKSHETEEEKAKRINEAHKAEQHMAKRISDALEAEHNKIMSKETAPMLSLSFKPTQGDRSGRHTSSLFSRRDTA</sequence>
<reference evidence="2" key="1">
    <citation type="submission" date="2021-03" db="EMBL/GenBank/DDBJ databases">
        <authorList>
            <person name="Tagirdzhanova G."/>
        </authorList>
    </citation>
    <scope>NUCLEOTIDE SEQUENCE</scope>
</reference>
<name>A0A8H3J4U1_9LECA</name>
<dbReference type="EMBL" id="CAJPDR010000618">
    <property type="protein sequence ID" value="CAF9940680.1"/>
    <property type="molecule type" value="Genomic_DNA"/>
</dbReference>
<feature type="compositionally biased region" description="Polar residues" evidence="1">
    <location>
        <begin position="88"/>
        <end position="104"/>
    </location>
</feature>
<accession>A0A8H3J4U1</accession>